<dbReference type="SUPFAM" id="SSF53697">
    <property type="entry name" value="SIS domain"/>
    <property type="match status" value="1"/>
</dbReference>
<dbReference type="InterPro" id="IPR050099">
    <property type="entry name" value="SIS_GmhA/DiaA_subfam"/>
</dbReference>
<proteinExistence type="predicted"/>
<dbReference type="eggNOG" id="COG4821">
    <property type="taxonomic scope" value="Bacteria"/>
</dbReference>
<sequence>MDQSAYIAVVTEVIGRLTASQTENVRAAAEVVADALAAGSVVQAFGTGHSSALAMEIAGRAGGLVPTNMLSLRDGIIFGGDAPADLDPFVERDPAIAHRIYELAPVEPGDPFVIASNSGANGSTVEMALLARSRGHAVIAFTSLAHSREMASRHPSGKRLFEVADVVIDNCAPFGDAALSLPDAGTVCAVSSVTAAIAAQMMTADVVGLLLARGVEPPVYLSSNIPGGDEHNQRLEARYAGRIRRVAA</sequence>
<dbReference type="PROSITE" id="PS51464">
    <property type="entry name" value="SIS"/>
    <property type="match status" value="1"/>
</dbReference>
<dbReference type="InterPro" id="IPR001347">
    <property type="entry name" value="SIS_dom"/>
</dbReference>
<evidence type="ECO:0000313" key="3">
    <source>
        <dbReference type="Proteomes" id="UP000050867"/>
    </source>
</evidence>
<dbReference type="GO" id="GO:0097367">
    <property type="term" value="F:carbohydrate derivative binding"/>
    <property type="evidence" value="ECO:0007669"/>
    <property type="project" value="InterPro"/>
</dbReference>
<dbReference type="EMBL" id="LLZU01000017">
    <property type="protein sequence ID" value="KRV48964.1"/>
    <property type="molecule type" value="Genomic_DNA"/>
</dbReference>
<dbReference type="Gene3D" id="3.40.50.10490">
    <property type="entry name" value="Glucose-6-phosphate isomerase like protein, domain 1"/>
    <property type="match status" value="1"/>
</dbReference>
<dbReference type="InterPro" id="IPR046348">
    <property type="entry name" value="SIS_dom_sf"/>
</dbReference>
<organism evidence="2 3">
    <name type="scientific">Wenjunlia vitaminophila</name>
    <name type="common">Streptomyces vitaminophilus</name>
    <dbReference type="NCBI Taxonomy" id="76728"/>
    <lineage>
        <taxon>Bacteria</taxon>
        <taxon>Bacillati</taxon>
        <taxon>Actinomycetota</taxon>
        <taxon>Actinomycetes</taxon>
        <taxon>Kitasatosporales</taxon>
        <taxon>Streptomycetaceae</taxon>
        <taxon>Wenjunlia</taxon>
    </lineage>
</organism>
<name>A0A0T6LSJ2_WENVI</name>
<dbReference type="AlphaFoldDB" id="A0A0T6LSJ2"/>
<dbReference type="NCBIfam" id="NF002805">
    <property type="entry name" value="PRK02947.1"/>
    <property type="match status" value="1"/>
</dbReference>
<gene>
    <name evidence="2" type="ORF">AQ490_22750</name>
</gene>
<keyword evidence="3" id="KW-1185">Reference proteome</keyword>
<dbReference type="GO" id="GO:1901135">
    <property type="term" value="P:carbohydrate derivative metabolic process"/>
    <property type="evidence" value="ECO:0007669"/>
    <property type="project" value="InterPro"/>
</dbReference>
<evidence type="ECO:0000259" key="1">
    <source>
        <dbReference type="PROSITE" id="PS51464"/>
    </source>
</evidence>
<protein>
    <submittedName>
        <fullName evidence="2">Sugar isomerase</fullName>
    </submittedName>
</protein>
<dbReference type="PANTHER" id="PTHR30390">
    <property type="entry name" value="SEDOHEPTULOSE 7-PHOSPHATE ISOMERASE / DNAA INITIATOR-ASSOCIATING FACTOR FOR REPLICATION INITIATION"/>
    <property type="match status" value="1"/>
</dbReference>
<evidence type="ECO:0000313" key="2">
    <source>
        <dbReference type="EMBL" id="KRV48964.1"/>
    </source>
</evidence>
<dbReference type="GO" id="GO:0016853">
    <property type="term" value="F:isomerase activity"/>
    <property type="evidence" value="ECO:0007669"/>
    <property type="project" value="UniProtKB-KW"/>
</dbReference>
<comment type="caution">
    <text evidence="2">The sequence shown here is derived from an EMBL/GenBank/DDBJ whole genome shotgun (WGS) entry which is preliminary data.</text>
</comment>
<dbReference type="Pfam" id="PF13580">
    <property type="entry name" value="SIS_2"/>
    <property type="match status" value="1"/>
</dbReference>
<dbReference type="CDD" id="cd05013">
    <property type="entry name" value="SIS_RpiR"/>
    <property type="match status" value="1"/>
</dbReference>
<dbReference type="STRING" id="76728.AQ490_22750"/>
<dbReference type="InterPro" id="IPR035472">
    <property type="entry name" value="RpiR-like_SIS"/>
</dbReference>
<keyword evidence="2" id="KW-0413">Isomerase</keyword>
<dbReference type="OrthoDB" id="9813831at2"/>
<dbReference type="PANTHER" id="PTHR30390:SF7">
    <property type="entry name" value="PHOSPHOHEPTOSE ISOMERASE"/>
    <property type="match status" value="1"/>
</dbReference>
<feature type="domain" description="SIS" evidence="1">
    <location>
        <begin position="32"/>
        <end position="217"/>
    </location>
</feature>
<accession>A0A0T6LSJ2</accession>
<dbReference type="Proteomes" id="UP000050867">
    <property type="component" value="Unassembled WGS sequence"/>
</dbReference>
<reference evidence="2 3" key="1">
    <citation type="submission" date="2015-10" db="EMBL/GenBank/DDBJ databases">
        <title>Draft genome sequence of pyrrolomycin-producing Streptomyces vitaminophilus.</title>
        <authorList>
            <person name="Graham D.E."/>
            <person name="Mahan K.M."/>
            <person name="Klingeman D.M."/>
            <person name="Hettich R.L."/>
            <person name="Parry R.J."/>
        </authorList>
    </citation>
    <scope>NUCLEOTIDE SEQUENCE [LARGE SCALE GENOMIC DNA]</scope>
    <source>
        <strain evidence="2 3">ATCC 31673</strain>
    </source>
</reference>